<sequence length="44" mass="4732">MSQTTPEPRPAGAFSWNEDWLATVVGLVLIGLVLIGAIPDWLVP</sequence>
<reference evidence="2 3" key="1">
    <citation type="submission" date="2019-03" db="EMBL/GenBank/DDBJ databases">
        <title>Genomic Encyclopedia of Type Strains, Phase IV (KMG-IV): sequencing the most valuable type-strain genomes for metagenomic binning, comparative biology and taxonomic classification.</title>
        <authorList>
            <person name="Goeker M."/>
        </authorList>
    </citation>
    <scope>NUCLEOTIDE SEQUENCE [LARGE SCALE GENOMIC DNA]</scope>
    <source>
        <strain evidence="2 3">DSM 44684</strain>
    </source>
</reference>
<dbReference type="Proteomes" id="UP000294856">
    <property type="component" value="Unassembled WGS sequence"/>
</dbReference>
<dbReference type="STRING" id="1210063.GCA_001612665_04218"/>
<dbReference type="RefSeq" id="WP_255284093.1">
    <property type="nucleotide sequence ID" value="NZ_SMFR01000003.1"/>
</dbReference>
<dbReference type="AlphaFoldDB" id="A0A4R1FKR6"/>
<comment type="caution">
    <text evidence="2">The sequence shown here is derived from an EMBL/GenBank/DDBJ whole genome shotgun (WGS) entry which is preliminary data.</text>
</comment>
<proteinExistence type="predicted"/>
<accession>A0A4R1FKR6</accession>
<keyword evidence="3" id="KW-1185">Reference proteome</keyword>
<feature type="transmembrane region" description="Helical" evidence="1">
    <location>
        <begin position="20"/>
        <end position="43"/>
    </location>
</feature>
<evidence type="ECO:0000313" key="3">
    <source>
        <dbReference type="Proteomes" id="UP000294856"/>
    </source>
</evidence>
<keyword evidence="1" id="KW-1133">Transmembrane helix</keyword>
<dbReference type="EMBL" id="SMFR01000003">
    <property type="protein sequence ID" value="TCJ95397.1"/>
    <property type="molecule type" value="Genomic_DNA"/>
</dbReference>
<keyword evidence="1" id="KW-0472">Membrane</keyword>
<evidence type="ECO:0000313" key="2">
    <source>
        <dbReference type="EMBL" id="TCJ95397.1"/>
    </source>
</evidence>
<protein>
    <submittedName>
        <fullName evidence="2">Uncharacterized protein</fullName>
    </submittedName>
</protein>
<gene>
    <name evidence="2" type="ORF">DFR71_4312</name>
</gene>
<keyword evidence="1" id="KW-0812">Transmembrane</keyword>
<organism evidence="2 3">
    <name type="scientific">Nocardia alba</name>
    <dbReference type="NCBI Taxonomy" id="225051"/>
    <lineage>
        <taxon>Bacteria</taxon>
        <taxon>Bacillati</taxon>
        <taxon>Actinomycetota</taxon>
        <taxon>Actinomycetes</taxon>
        <taxon>Mycobacteriales</taxon>
        <taxon>Nocardiaceae</taxon>
        <taxon>Nocardia</taxon>
    </lineage>
</organism>
<name>A0A4R1FKR6_9NOCA</name>
<evidence type="ECO:0000256" key="1">
    <source>
        <dbReference type="SAM" id="Phobius"/>
    </source>
</evidence>